<organism evidence="6 7">
    <name type="scientific">Anaeroglobus geminatus F0357</name>
    <dbReference type="NCBI Taxonomy" id="861450"/>
    <lineage>
        <taxon>Bacteria</taxon>
        <taxon>Bacillati</taxon>
        <taxon>Bacillota</taxon>
        <taxon>Negativicutes</taxon>
        <taxon>Veillonellales</taxon>
        <taxon>Veillonellaceae</taxon>
        <taxon>Anaeroglobus</taxon>
    </lineage>
</organism>
<protein>
    <recommendedName>
        <fullName evidence="3">ATP-dependent RecD2 DNA helicase</fullName>
        <ecNumber evidence="3">5.6.2.3</ecNumber>
    </recommendedName>
    <alternativeName>
        <fullName evidence="3">DNA 5'-3' helicase subunit RecD2</fullName>
    </alternativeName>
</protein>
<dbReference type="InterPro" id="IPR055446">
    <property type="entry name" value="RecD2_N_OB"/>
</dbReference>
<dbReference type="Gene3D" id="2.30.30.940">
    <property type="match status" value="1"/>
</dbReference>
<dbReference type="SMART" id="SM00278">
    <property type="entry name" value="HhH1"/>
    <property type="match status" value="3"/>
</dbReference>
<gene>
    <name evidence="3" type="primary">recD2</name>
    <name evidence="6" type="ORF">HMPREF0080_00447</name>
</gene>
<keyword evidence="3" id="KW-0238">DNA-binding</keyword>
<dbReference type="EMBL" id="AGCJ01000013">
    <property type="protein sequence ID" value="EHM43049.1"/>
    <property type="molecule type" value="Genomic_DNA"/>
</dbReference>
<dbReference type="Pfam" id="PF18335">
    <property type="entry name" value="SH3_13"/>
    <property type="match status" value="1"/>
</dbReference>
<keyword evidence="1 3" id="KW-0547">Nucleotide-binding</keyword>
<dbReference type="PANTHER" id="PTHR43788">
    <property type="entry name" value="DNA2/NAM7 HELICASE FAMILY MEMBER"/>
    <property type="match status" value="1"/>
</dbReference>
<dbReference type="AlphaFoldDB" id="G9YFN5"/>
<comment type="caution">
    <text evidence="6">The sequence shown here is derived from an EMBL/GenBank/DDBJ whole genome shotgun (WGS) entry which is preliminary data.</text>
</comment>
<evidence type="ECO:0000313" key="6">
    <source>
        <dbReference type="EMBL" id="EHM43049.1"/>
    </source>
</evidence>
<feature type="domain" description="Helix-hairpin-helix DNA-binding motif class 1" evidence="4">
    <location>
        <begin position="121"/>
        <end position="140"/>
    </location>
</feature>
<accession>G9YFN5</accession>
<dbReference type="InterPro" id="IPR029493">
    <property type="entry name" value="RecD2-like_HHH"/>
</dbReference>
<feature type="domain" description="AAA+ ATPase" evidence="5">
    <location>
        <begin position="337"/>
        <end position="488"/>
    </location>
</feature>
<dbReference type="SUPFAM" id="SSF47781">
    <property type="entry name" value="RuvA domain 2-like"/>
    <property type="match status" value="1"/>
</dbReference>
<dbReference type="Pfam" id="PF23139">
    <property type="entry name" value="OB_YrrC"/>
    <property type="match status" value="1"/>
</dbReference>
<evidence type="ECO:0000256" key="1">
    <source>
        <dbReference type="ARBA" id="ARBA00022741"/>
    </source>
</evidence>
<dbReference type="GO" id="GO:0043139">
    <property type="term" value="F:5'-3' DNA helicase activity"/>
    <property type="evidence" value="ECO:0007669"/>
    <property type="project" value="UniProtKB-UniRule"/>
</dbReference>
<evidence type="ECO:0000256" key="3">
    <source>
        <dbReference type="HAMAP-Rule" id="MF_01488"/>
    </source>
</evidence>
<dbReference type="SUPFAM" id="SSF52540">
    <property type="entry name" value="P-loop containing nucleoside triphosphate hydrolases"/>
    <property type="match status" value="1"/>
</dbReference>
<dbReference type="Pfam" id="PF14490">
    <property type="entry name" value="HHH_RecD2"/>
    <property type="match status" value="1"/>
</dbReference>
<dbReference type="InterPro" id="IPR003583">
    <property type="entry name" value="Hlx-hairpin-Hlx_DNA-bd_motif"/>
</dbReference>
<dbReference type="Proteomes" id="UP000005481">
    <property type="component" value="Unassembled WGS sequence"/>
</dbReference>
<dbReference type="InterPro" id="IPR003593">
    <property type="entry name" value="AAA+_ATPase"/>
</dbReference>
<keyword evidence="3" id="KW-0378">Hydrolase</keyword>
<dbReference type="EC" id="5.6.2.3" evidence="3"/>
<dbReference type="GO" id="GO:0006310">
    <property type="term" value="P:DNA recombination"/>
    <property type="evidence" value="ECO:0007669"/>
    <property type="project" value="InterPro"/>
</dbReference>
<dbReference type="RefSeq" id="WP_006789431.1">
    <property type="nucleotide sequence ID" value="NZ_JH417570.1"/>
</dbReference>
<dbReference type="InterPro" id="IPR006345">
    <property type="entry name" value="RecD2"/>
</dbReference>
<dbReference type="Pfam" id="PF14520">
    <property type="entry name" value="HHH_5"/>
    <property type="match status" value="1"/>
</dbReference>
<proteinExistence type="inferred from homology"/>
<dbReference type="HAMAP" id="MF_01488">
    <property type="entry name" value="RecD2"/>
    <property type="match status" value="1"/>
</dbReference>
<comment type="catalytic activity">
    <reaction evidence="3">
        <text>ATP + H2O = ADP + phosphate + H(+)</text>
        <dbReference type="Rhea" id="RHEA:13065"/>
        <dbReference type="ChEBI" id="CHEBI:15377"/>
        <dbReference type="ChEBI" id="CHEBI:15378"/>
        <dbReference type="ChEBI" id="CHEBI:30616"/>
        <dbReference type="ChEBI" id="CHEBI:43474"/>
        <dbReference type="ChEBI" id="CHEBI:456216"/>
        <dbReference type="EC" id="5.6.2.3"/>
    </reaction>
</comment>
<dbReference type="InterPro" id="IPR010994">
    <property type="entry name" value="RuvA_2-like"/>
</dbReference>
<evidence type="ECO:0000256" key="2">
    <source>
        <dbReference type="ARBA" id="ARBA00022840"/>
    </source>
</evidence>
<dbReference type="GO" id="GO:0016887">
    <property type="term" value="F:ATP hydrolysis activity"/>
    <property type="evidence" value="ECO:0007669"/>
    <property type="project" value="RHEA"/>
</dbReference>
<dbReference type="InterPro" id="IPR027417">
    <property type="entry name" value="P-loop_NTPase"/>
</dbReference>
<keyword evidence="7" id="KW-1185">Reference proteome</keyword>
<dbReference type="Pfam" id="PF13538">
    <property type="entry name" value="UvrD_C_2"/>
    <property type="match status" value="1"/>
</dbReference>
<dbReference type="SMART" id="SM00382">
    <property type="entry name" value="AAA"/>
    <property type="match status" value="1"/>
</dbReference>
<dbReference type="CDD" id="cd17933">
    <property type="entry name" value="DEXSc_RecD-like"/>
    <property type="match status" value="1"/>
</dbReference>
<evidence type="ECO:0000259" key="4">
    <source>
        <dbReference type="SMART" id="SM00278"/>
    </source>
</evidence>
<dbReference type="Pfam" id="PF13604">
    <property type="entry name" value="AAA_30"/>
    <property type="match status" value="1"/>
</dbReference>
<dbReference type="InterPro" id="IPR050534">
    <property type="entry name" value="Coronavir_polyprotein_1ab"/>
</dbReference>
<keyword evidence="3" id="KW-0413">Isomerase</keyword>
<dbReference type="NCBIfam" id="TIGR01448">
    <property type="entry name" value="recD_rel"/>
    <property type="match status" value="1"/>
</dbReference>
<dbReference type="CDD" id="cd18809">
    <property type="entry name" value="SF1_C_RecD"/>
    <property type="match status" value="1"/>
</dbReference>
<dbReference type="GO" id="GO:0017116">
    <property type="term" value="F:single-stranded DNA helicase activity"/>
    <property type="evidence" value="ECO:0007669"/>
    <property type="project" value="TreeGrafter"/>
</dbReference>
<dbReference type="HOGENOM" id="CLU_007524_0_3_9"/>
<dbReference type="eggNOG" id="COG0507">
    <property type="taxonomic scope" value="Bacteria"/>
</dbReference>
<name>G9YFN5_9FIRM</name>
<comment type="function">
    <text evidence="3">DNA-dependent ATPase and ATP-dependent 5'-3' DNA helicase. Has no activity on blunt DNA or DNA with 3'-overhangs, requires at least 10 bases of 5'-ssDNA for helicase activity.</text>
</comment>
<dbReference type="GO" id="GO:0005524">
    <property type="term" value="F:ATP binding"/>
    <property type="evidence" value="ECO:0007669"/>
    <property type="project" value="UniProtKB-UniRule"/>
</dbReference>
<dbReference type="GO" id="GO:0003677">
    <property type="term" value="F:DNA binding"/>
    <property type="evidence" value="ECO:0007669"/>
    <property type="project" value="UniProtKB-UniRule"/>
</dbReference>
<comment type="similarity">
    <text evidence="3">Belongs to the RecD family. RecD2 subfamily.</text>
</comment>
<dbReference type="Gene3D" id="1.10.10.2220">
    <property type="match status" value="1"/>
</dbReference>
<evidence type="ECO:0000313" key="7">
    <source>
        <dbReference type="Proteomes" id="UP000005481"/>
    </source>
</evidence>
<dbReference type="GO" id="GO:0006281">
    <property type="term" value="P:DNA repair"/>
    <property type="evidence" value="ECO:0007669"/>
    <property type="project" value="InterPro"/>
</dbReference>
<dbReference type="GO" id="GO:0009338">
    <property type="term" value="C:exodeoxyribonuclease V complex"/>
    <property type="evidence" value="ECO:0007669"/>
    <property type="project" value="TreeGrafter"/>
</dbReference>
<dbReference type="PATRIC" id="fig|861450.3.peg.429"/>
<feature type="binding site" evidence="3">
    <location>
        <begin position="348"/>
        <end position="352"/>
    </location>
    <ligand>
        <name>ATP</name>
        <dbReference type="ChEBI" id="CHEBI:30616"/>
    </ligand>
</feature>
<dbReference type="InterPro" id="IPR027785">
    <property type="entry name" value="UvrD-like_helicase_C"/>
</dbReference>
<feature type="domain" description="Helix-hairpin-helix DNA-binding motif class 1" evidence="4">
    <location>
        <begin position="92"/>
        <end position="107"/>
    </location>
</feature>
<keyword evidence="3 6" id="KW-0347">Helicase</keyword>
<sequence>MEETEKITGTVERILFRSPDSDYVVFRVRREDDKAFMTVTGNGDIPFIGDRLAVSGSSVVHKKYGRQFAASSWQRILPDTKEGIEHFLGSGAVEGVGPALAGRIVRAFGSETMRIMTEEPERLLDIQGIGKKKLAVISESLQEEREINELAVLLETHRVSGRYAKRLLSQYGADAAYVLEHEPYRMIMEIDGIGFKTADQIALAFGTDPLSSERLSAGLQFILRDMMTNGHVCIPRDELIAGAANILGAEPLQLSEVLDEAILSGFLVAEDYGGETYVYTAEAYEAELRVAARIREMAAMNPPQMHTHIQLFLDRREETARFHLADKQREAVEQSLQSGFSVITGGPGTGKTTVVRTIIALAEQEGLAILLCAPTGRAAKRLAETTARKAKTIHRLLAPVGYVGDKQVFEYNSEKPLKADLLIVDEVSMLDLELTDNLLQALEAHCRCVFVGDADQLASVGAGAVLHDIIAAGTVPVVRLETVFRQEEGGVIVTNAHRINRGAMPVVSRDGEFRFLEIKEEHSGADAIAELYAAETEKAGGDKFAVQVLSPMYRQACGVDALNKLIQKRMNPPAPDKGEFRSGEAVFRVGDKVMQKQNNYEKGIFNGDSGEIFAASDDFVYVRYPEQDVKYTGAELNEITLAYAVTVHKSQGSEYETVIIVLTNSHAVMLQRNLFYTAVTRAKKQVILVGTKPALRRAVENTRTSRRHTLLAQRLKGEEIC</sequence>
<dbReference type="STRING" id="861450.HMPREF0080_00447"/>
<dbReference type="PANTHER" id="PTHR43788:SF6">
    <property type="entry name" value="DNA HELICASE B"/>
    <property type="match status" value="1"/>
</dbReference>
<dbReference type="Gene3D" id="3.40.50.300">
    <property type="entry name" value="P-loop containing nucleotide triphosphate hydrolases"/>
    <property type="match status" value="2"/>
</dbReference>
<feature type="domain" description="Helix-hairpin-helix DNA-binding motif class 1" evidence="4">
    <location>
        <begin position="185"/>
        <end position="204"/>
    </location>
</feature>
<dbReference type="Gene3D" id="1.10.150.20">
    <property type="entry name" value="5' to 3' exonuclease, C-terminal subdomain"/>
    <property type="match status" value="1"/>
</dbReference>
<keyword evidence="2 3" id="KW-0067">ATP-binding</keyword>
<evidence type="ECO:0000259" key="5">
    <source>
        <dbReference type="SMART" id="SM00382"/>
    </source>
</evidence>
<reference evidence="6 7" key="1">
    <citation type="submission" date="2011-08" db="EMBL/GenBank/DDBJ databases">
        <authorList>
            <person name="Weinstock G."/>
            <person name="Sodergren E."/>
            <person name="Clifton S."/>
            <person name="Fulton L."/>
            <person name="Fulton B."/>
            <person name="Courtney L."/>
            <person name="Fronick C."/>
            <person name="Harrison M."/>
            <person name="Strong C."/>
            <person name="Farmer C."/>
            <person name="Delahaunty K."/>
            <person name="Markovic C."/>
            <person name="Hall O."/>
            <person name="Minx P."/>
            <person name="Tomlinson C."/>
            <person name="Mitreva M."/>
            <person name="Hou S."/>
            <person name="Chen J."/>
            <person name="Wollam A."/>
            <person name="Pepin K.H."/>
            <person name="Johnson M."/>
            <person name="Bhonagiri V."/>
            <person name="Zhang X."/>
            <person name="Suruliraj S."/>
            <person name="Warren W."/>
            <person name="Chinwalla A."/>
            <person name="Mardis E.R."/>
            <person name="Wilson R.K."/>
        </authorList>
    </citation>
    <scope>NUCLEOTIDE SEQUENCE [LARGE SCALE GENOMIC DNA]</scope>
    <source>
        <strain evidence="6 7">F0357</strain>
    </source>
</reference>
<dbReference type="InterPro" id="IPR041451">
    <property type="entry name" value="RecD2_SH13"/>
</dbReference>